<reference evidence="1" key="1">
    <citation type="submission" date="2018-04" db="EMBL/GenBank/DDBJ databases">
        <title>WGS assembly of Panicum hallii.</title>
        <authorList>
            <person name="Lovell J."/>
            <person name="Jenkins J."/>
            <person name="Lowry D."/>
            <person name="Mamidi S."/>
            <person name="Sreedasyam A."/>
            <person name="Weng X."/>
            <person name="Barry K."/>
            <person name="Bonette J."/>
            <person name="Campitelli B."/>
            <person name="Daum C."/>
            <person name="Gordon S."/>
            <person name="Gould B."/>
            <person name="Lipzen A."/>
            <person name="Macqueen A."/>
            <person name="Palacio-Mejia J."/>
            <person name="Plott C."/>
            <person name="Shakirov E."/>
            <person name="Shu S."/>
            <person name="Yoshinaga Y."/>
            <person name="Zane M."/>
            <person name="Rokhsar D."/>
            <person name="Grimwood J."/>
            <person name="Schmutz J."/>
            <person name="Juenger T."/>
        </authorList>
    </citation>
    <scope>NUCLEOTIDE SEQUENCE [LARGE SCALE GENOMIC DNA]</scope>
    <source>
        <strain evidence="1">FIL2</strain>
    </source>
</reference>
<accession>A0A2T8JDU7</accession>
<dbReference type="Proteomes" id="UP000243499">
    <property type="component" value="Chromosome 4"/>
</dbReference>
<organism evidence="1">
    <name type="scientific">Panicum hallii</name>
    <dbReference type="NCBI Taxonomy" id="206008"/>
    <lineage>
        <taxon>Eukaryota</taxon>
        <taxon>Viridiplantae</taxon>
        <taxon>Streptophyta</taxon>
        <taxon>Embryophyta</taxon>
        <taxon>Tracheophyta</taxon>
        <taxon>Spermatophyta</taxon>
        <taxon>Magnoliopsida</taxon>
        <taxon>Liliopsida</taxon>
        <taxon>Poales</taxon>
        <taxon>Poaceae</taxon>
        <taxon>PACMAD clade</taxon>
        <taxon>Panicoideae</taxon>
        <taxon>Panicodae</taxon>
        <taxon>Paniceae</taxon>
        <taxon>Panicinae</taxon>
        <taxon>Panicum</taxon>
        <taxon>Panicum sect. Panicum</taxon>
    </lineage>
</organism>
<dbReference type="EMBL" id="CM008049">
    <property type="protein sequence ID" value="PVH48103.1"/>
    <property type="molecule type" value="Genomic_DNA"/>
</dbReference>
<name>A0A2T8JDU7_9POAL</name>
<sequence>MVQELKSGDMVYLGKKWMRGLNRIYARAKSGRFVDLWHQPDLIRWHFAADGQYPSRSAPYVRCS</sequence>
<dbReference type="Gramene" id="PVH48103">
    <property type="protein sequence ID" value="PVH48103"/>
    <property type="gene ID" value="PAHAL_4G250900"/>
</dbReference>
<dbReference type="AlphaFoldDB" id="A0A2T8JDU7"/>
<evidence type="ECO:0000313" key="1">
    <source>
        <dbReference type="EMBL" id="PVH48103.1"/>
    </source>
</evidence>
<protein>
    <submittedName>
        <fullName evidence="1">Uncharacterized protein</fullName>
    </submittedName>
</protein>
<gene>
    <name evidence="1" type="ORF">PAHAL_4G250900</name>
</gene>
<proteinExistence type="predicted"/>